<protein>
    <recommendedName>
        <fullName evidence="4">SAF domain-containing protein</fullName>
    </recommendedName>
</protein>
<keyword evidence="1" id="KW-1133">Transmembrane helix</keyword>
<sequence>MGLKNISLSRPAALAMAVAGAVYAGLSLVPLLKPAPLIPVANKNLAAGTYLQRSDIVWVSANNSRPVVVQKYLAVGVRKGQVLSAAMLTARPSTHRGFLVSIAGNVPPVQVGQEVEIFIISQSGHLWQLGPVMVFKAASGASLTGTAGSPLIVEMNAKQAAEYEEASLHGTVSVVGLQP</sequence>
<gene>
    <name evidence="2" type="ORF">BXT84_08830</name>
</gene>
<keyword evidence="3" id="KW-1185">Reference proteome</keyword>
<evidence type="ECO:0000313" key="3">
    <source>
        <dbReference type="Proteomes" id="UP000325292"/>
    </source>
</evidence>
<feature type="transmembrane region" description="Helical" evidence="1">
    <location>
        <begin position="12"/>
        <end position="32"/>
    </location>
</feature>
<accession>A0ABM6RRV5</accession>
<dbReference type="CDD" id="cd11614">
    <property type="entry name" value="SAF_CpaB_FlgA_like"/>
    <property type="match status" value="1"/>
</dbReference>
<proteinExistence type="predicted"/>
<dbReference type="Proteomes" id="UP000325292">
    <property type="component" value="Chromosome"/>
</dbReference>
<evidence type="ECO:0000256" key="1">
    <source>
        <dbReference type="SAM" id="Phobius"/>
    </source>
</evidence>
<evidence type="ECO:0008006" key="4">
    <source>
        <dbReference type="Google" id="ProtNLM"/>
    </source>
</evidence>
<evidence type="ECO:0000313" key="2">
    <source>
        <dbReference type="EMBL" id="AUW94042.1"/>
    </source>
</evidence>
<organism evidence="2 3">
    <name type="scientific">Sulfobacillus thermotolerans</name>
    <dbReference type="NCBI Taxonomy" id="338644"/>
    <lineage>
        <taxon>Bacteria</taxon>
        <taxon>Bacillati</taxon>
        <taxon>Bacillota</taxon>
        <taxon>Clostridia</taxon>
        <taxon>Eubacteriales</taxon>
        <taxon>Clostridiales Family XVII. Incertae Sedis</taxon>
        <taxon>Sulfobacillus</taxon>
    </lineage>
</organism>
<name>A0ABM6RRV5_9FIRM</name>
<keyword evidence="1" id="KW-0812">Transmembrane</keyword>
<keyword evidence="1" id="KW-0472">Membrane</keyword>
<dbReference type="EMBL" id="CP019454">
    <property type="protein sequence ID" value="AUW94042.1"/>
    <property type="molecule type" value="Genomic_DNA"/>
</dbReference>
<reference evidence="2 3" key="1">
    <citation type="journal article" date="2019" name="Sci. Rep.">
        <title>Sulfobacillus thermotolerans: new insights into resistance and metabolic capacities of acidophilic chemolithotrophs.</title>
        <authorList>
            <person name="Panyushkina A.E."/>
            <person name="Babenko V.V."/>
            <person name="Nikitina A.S."/>
            <person name="Selezneva O.V."/>
            <person name="Tsaplina I.A."/>
            <person name="Letarova M.A."/>
            <person name="Kostryukova E.S."/>
            <person name="Letarov A.V."/>
        </authorList>
    </citation>
    <scope>NUCLEOTIDE SEQUENCE [LARGE SCALE GENOMIC DNA]</scope>
    <source>
        <strain evidence="2 3">Kr1</strain>
    </source>
</reference>